<dbReference type="OrthoDB" id="3624310at2759"/>
<comment type="caution">
    <text evidence="1">The sequence shown here is derived from an EMBL/GenBank/DDBJ whole genome shotgun (WGS) entry which is preliminary data.</text>
</comment>
<organism evidence="1 2">
    <name type="scientific">Cercospora berteroae</name>
    <dbReference type="NCBI Taxonomy" id="357750"/>
    <lineage>
        <taxon>Eukaryota</taxon>
        <taxon>Fungi</taxon>
        <taxon>Dikarya</taxon>
        <taxon>Ascomycota</taxon>
        <taxon>Pezizomycotina</taxon>
        <taxon>Dothideomycetes</taxon>
        <taxon>Dothideomycetidae</taxon>
        <taxon>Mycosphaerellales</taxon>
        <taxon>Mycosphaerellaceae</taxon>
        <taxon>Cercospora</taxon>
    </lineage>
</organism>
<reference evidence="2" key="1">
    <citation type="journal article" date="2017" name="bioRxiv">
        <title>Conservation of a gene cluster reveals novel cercosporin biosynthetic mechanisms and extends production to the genus Colletotrichum.</title>
        <authorList>
            <person name="de Jonge R."/>
            <person name="Ebert M.K."/>
            <person name="Huitt-Roehl C.R."/>
            <person name="Pal P."/>
            <person name="Suttle J.C."/>
            <person name="Spanner R.E."/>
            <person name="Neubauer J.D."/>
            <person name="Jurick W.M.II."/>
            <person name="Stott K.A."/>
            <person name="Secor G.A."/>
            <person name="Thomma B.P.H.J."/>
            <person name="Van de Peer Y."/>
            <person name="Townsend C.A."/>
            <person name="Bolton M.D."/>
        </authorList>
    </citation>
    <scope>NUCLEOTIDE SEQUENCE [LARGE SCALE GENOMIC DNA]</scope>
    <source>
        <strain evidence="2">CBS538.71</strain>
    </source>
</reference>
<sequence length="202" mass="22418">MVANMSATQVLVSHTNVSIATWPTDELPLATSTGPIPLTHTRGSRDPNVRRSQVCQLYTSTMEDIAQAIGRVKADAHDRPAAIPRTALTASVRSSVYQVNEILRYGPMVGGAELAWKVALHLASCTIAANYSDLDFTGQEQHCDKHHDRLDRRLSSICDLQQKCGKAYWLSAERLDEVERLKREANAPYRYPLTTAVLARFV</sequence>
<accession>A0A2S6C115</accession>
<dbReference type="AlphaFoldDB" id="A0A2S6C115"/>
<evidence type="ECO:0000313" key="1">
    <source>
        <dbReference type="EMBL" id="PPJ53411.1"/>
    </source>
</evidence>
<gene>
    <name evidence="1" type="ORF">CBER1_01025</name>
</gene>
<proteinExistence type="predicted"/>
<protein>
    <submittedName>
        <fullName evidence="1">Uncharacterized protein</fullName>
    </submittedName>
</protein>
<evidence type="ECO:0000313" key="2">
    <source>
        <dbReference type="Proteomes" id="UP000237631"/>
    </source>
</evidence>
<keyword evidence="2" id="KW-1185">Reference proteome</keyword>
<dbReference type="Proteomes" id="UP000237631">
    <property type="component" value="Unassembled WGS sequence"/>
</dbReference>
<dbReference type="EMBL" id="PNEN01000579">
    <property type="protein sequence ID" value="PPJ53411.1"/>
    <property type="molecule type" value="Genomic_DNA"/>
</dbReference>
<name>A0A2S6C115_9PEZI</name>